<comment type="caution">
    <text evidence="2">The sequence shown here is derived from an EMBL/GenBank/DDBJ whole genome shotgun (WGS) entry which is preliminary data.</text>
</comment>
<dbReference type="PANTHER" id="PTHR36216:SF1">
    <property type="entry name" value="HTH ARSR-TYPE DOMAIN-CONTAINING PROTEIN"/>
    <property type="match status" value="1"/>
</dbReference>
<dbReference type="PANTHER" id="PTHR36216">
    <property type="entry name" value="TRANSCRIPTIONAL REGULATOR, TRMB"/>
    <property type="match status" value="1"/>
</dbReference>
<feature type="domain" description="HVO-0163 N-terminal HTH" evidence="1">
    <location>
        <begin position="42"/>
        <end position="111"/>
    </location>
</feature>
<dbReference type="CDD" id="cd00090">
    <property type="entry name" value="HTH_ARSR"/>
    <property type="match status" value="1"/>
</dbReference>
<evidence type="ECO:0000259" key="1">
    <source>
        <dbReference type="Pfam" id="PF24266"/>
    </source>
</evidence>
<sequence>MTREVDADKRATLRRFAALGAATPLAASGRATAADGSDDESAARDAIRGYLATTPGAHFSKLRDDLSLATGETQHHLRRLESAGEVASQKDGDYRRYFPAGQFSAFERRALGYLRRETPRGMVLTLLATPDASGADLARALDVSRPTISTYAGDLSDAGLLETEDGYRVARPEVVITLVVRYADSFGADAVAFADDAASYISYDG</sequence>
<dbReference type="InterPro" id="IPR056504">
    <property type="entry name" value="HTH_HVO_0163_N"/>
</dbReference>
<protein>
    <submittedName>
        <fullName evidence="2">Winged helix-turn-helix transcriptional regulator</fullName>
    </submittedName>
</protein>
<dbReference type="InterPro" id="IPR036390">
    <property type="entry name" value="WH_DNA-bd_sf"/>
</dbReference>
<dbReference type="SUPFAM" id="SSF46785">
    <property type="entry name" value="Winged helix' DNA-binding domain"/>
    <property type="match status" value="2"/>
</dbReference>
<dbReference type="RefSeq" id="WP_284061778.1">
    <property type="nucleotide sequence ID" value="NZ_CP126158.1"/>
</dbReference>
<evidence type="ECO:0000313" key="2">
    <source>
        <dbReference type="EMBL" id="MFC6787632.1"/>
    </source>
</evidence>
<dbReference type="Pfam" id="PF24266">
    <property type="entry name" value="HTH_HVO_0163_N"/>
    <property type="match status" value="1"/>
</dbReference>
<dbReference type="AlphaFoldDB" id="A0ABD5TKF3"/>
<accession>A0ABD5TKF3</accession>
<gene>
    <name evidence="2" type="ORF">ACFQFD_16970</name>
</gene>
<keyword evidence="3" id="KW-1185">Reference proteome</keyword>
<name>A0ABD5TKF3_9EURY</name>
<dbReference type="Proteomes" id="UP001596443">
    <property type="component" value="Unassembled WGS sequence"/>
</dbReference>
<organism evidence="2 3">
    <name type="scientific">Halobaculum halobium</name>
    <dbReference type="NCBI Taxonomy" id="3032281"/>
    <lineage>
        <taxon>Archaea</taxon>
        <taxon>Methanobacteriati</taxon>
        <taxon>Methanobacteriota</taxon>
        <taxon>Stenosarchaea group</taxon>
        <taxon>Halobacteria</taxon>
        <taxon>Halobacteriales</taxon>
        <taxon>Haloferacaceae</taxon>
        <taxon>Halobaculum</taxon>
    </lineage>
</organism>
<proteinExistence type="predicted"/>
<dbReference type="InterPro" id="IPR011991">
    <property type="entry name" value="ArsR-like_HTH"/>
</dbReference>
<dbReference type="Gene3D" id="1.10.10.10">
    <property type="entry name" value="Winged helix-like DNA-binding domain superfamily/Winged helix DNA-binding domain"/>
    <property type="match status" value="2"/>
</dbReference>
<dbReference type="InterPro" id="IPR036388">
    <property type="entry name" value="WH-like_DNA-bd_sf"/>
</dbReference>
<evidence type="ECO:0000313" key="3">
    <source>
        <dbReference type="Proteomes" id="UP001596443"/>
    </source>
</evidence>
<dbReference type="EMBL" id="JBHSWX010000012">
    <property type="protein sequence ID" value="MFC6787632.1"/>
    <property type="molecule type" value="Genomic_DNA"/>
</dbReference>
<reference evidence="2 3" key="1">
    <citation type="journal article" date="2019" name="Int. J. Syst. Evol. Microbiol.">
        <title>The Global Catalogue of Microorganisms (GCM) 10K type strain sequencing project: providing services to taxonomists for standard genome sequencing and annotation.</title>
        <authorList>
            <consortium name="The Broad Institute Genomics Platform"/>
            <consortium name="The Broad Institute Genome Sequencing Center for Infectious Disease"/>
            <person name="Wu L."/>
            <person name="Ma J."/>
        </authorList>
    </citation>
    <scope>NUCLEOTIDE SEQUENCE [LARGE SCALE GENOMIC DNA]</scope>
    <source>
        <strain evidence="2 3">SYNS20</strain>
    </source>
</reference>
<dbReference type="GeneID" id="81210764"/>